<comment type="caution">
    <text evidence="1">The sequence shown here is derived from an EMBL/GenBank/DDBJ whole genome shotgun (WGS) entry which is preliminary data.</text>
</comment>
<dbReference type="Proteomes" id="UP000683925">
    <property type="component" value="Unassembled WGS sequence"/>
</dbReference>
<organism evidence="1 2">
    <name type="scientific">Paramecium octaurelia</name>
    <dbReference type="NCBI Taxonomy" id="43137"/>
    <lineage>
        <taxon>Eukaryota</taxon>
        <taxon>Sar</taxon>
        <taxon>Alveolata</taxon>
        <taxon>Ciliophora</taxon>
        <taxon>Intramacronucleata</taxon>
        <taxon>Oligohymenophorea</taxon>
        <taxon>Peniculida</taxon>
        <taxon>Parameciidae</taxon>
        <taxon>Paramecium</taxon>
    </lineage>
</organism>
<dbReference type="OrthoDB" id="295545at2759"/>
<dbReference type="OMA" id="YDPNTYK"/>
<dbReference type="EMBL" id="CAJJDP010000007">
    <property type="protein sequence ID" value="CAD8136945.1"/>
    <property type="molecule type" value="Genomic_DNA"/>
</dbReference>
<dbReference type="AlphaFoldDB" id="A0A8S1SAL4"/>
<accession>A0A8S1SAL4</accession>
<gene>
    <name evidence="1" type="ORF">POCTA_138.1.T0080111</name>
</gene>
<reference evidence="1" key="1">
    <citation type="submission" date="2021-01" db="EMBL/GenBank/DDBJ databases">
        <authorList>
            <consortium name="Genoscope - CEA"/>
            <person name="William W."/>
        </authorList>
    </citation>
    <scope>NUCLEOTIDE SEQUENCE</scope>
</reference>
<evidence type="ECO:0000313" key="1">
    <source>
        <dbReference type="EMBL" id="CAD8136945.1"/>
    </source>
</evidence>
<name>A0A8S1SAL4_PAROT</name>
<sequence>MLYDPNTYKGIKGGTQFNETEFFDAIANKAPKSKSIQSNIRVQNQPKILYKNQKQSTQSAEKKYTSPQIKSPLKLFAYKQSGSSCSLNSDEYILKIKQWNQNMMNKIARTQQSSPPKKGILNQCIDSYMKKQKCKQFISSI</sequence>
<evidence type="ECO:0000313" key="2">
    <source>
        <dbReference type="Proteomes" id="UP000683925"/>
    </source>
</evidence>
<keyword evidence="2" id="KW-1185">Reference proteome</keyword>
<protein>
    <submittedName>
        <fullName evidence="1">Uncharacterized protein</fullName>
    </submittedName>
</protein>
<proteinExistence type="predicted"/>